<dbReference type="EMBL" id="CAKLPX010000001">
    <property type="protein sequence ID" value="CAH0991327.1"/>
    <property type="molecule type" value="Genomic_DNA"/>
</dbReference>
<evidence type="ECO:0000313" key="2">
    <source>
        <dbReference type="EMBL" id="CAH0991327.1"/>
    </source>
</evidence>
<organism evidence="2 3">
    <name type="scientific">Sinobacterium norvegicum</name>
    <dbReference type="NCBI Taxonomy" id="1641715"/>
    <lineage>
        <taxon>Bacteria</taxon>
        <taxon>Pseudomonadati</taxon>
        <taxon>Pseudomonadota</taxon>
        <taxon>Gammaproteobacteria</taxon>
        <taxon>Cellvibrionales</taxon>
        <taxon>Spongiibacteraceae</taxon>
        <taxon>Sinobacterium</taxon>
    </lineage>
</organism>
<evidence type="ECO:0000256" key="1">
    <source>
        <dbReference type="SAM" id="MobiDB-lite"/>
    </source>
</evidence>
<keyword evidence="3" id="KW-1185">Reference proteome</keyword>
<name>A0ABN8EKG2_9GAMM</name>
<evidence type="ECO:0000313" key="3">
    <source>
        <dbReference type="Proteomes" id="UP000838100"/>
    </source>
</evidence>
<reference evidence="2" key="1">
    <citation type="submission" date="2021-12" db="EMBL/GenBank/DDBJ databases">
        <authorList>
            <person name="Rodrigo-Torres L."/>
            <person name="Arahal R. D."/>
            <person name="Lucena T."/>
        </authorList>
    </citation>
    <scope>NUCLEOTIDE SEQUENCE</scope>
    <source>
        <strain evidence="2">CECT 8267</strain>
    </source>
</reference>
<accession>A0ABN8EKG2</accession>
<proteinExistence type="predicted"/>
<dbReference type="Proteomes" id="UP000838100">
    <property type="component" value="Unassembled WGS sequence"/>
</dbReference>
<comment type="caution">
    <text evidence="2">The sequence shown here is derived from an EMBL/GenBank/DDBJ whole genome shotgun (WGS) entry which is preliminary data.</text>
</comment>
<gene>
    <name evidence="2" type="ORF">SIN8267_01430</name>
</gene>
<sequence>MIIKDVPRYLIKSAYLFTTGNLIIADTLKLTNIDVKVEDNDQNAQRTDDTTIADWPVL</sequence>
<protein>
    <submittedName>
        <fullName evidence="2">Uncharacterized protein</fullName>
    </submittedName>
</protein>
<feature type="region of interest" description="Disordered" evidence="1">
    <location>
        <begin position="39"/>
        <end position="58"/>
    </location>
</feature>